<proteinExistence type="predicted"/>
<protein>
    <submittedName>
        <fullName evidence="1">Uncharacterized protein</fullName>
    </submittedName>
</protein>
<gene>
    <name evidence="1" type="ORF">UFOVP694_78</name>
</gene>
<evidence type="ECO:0000313" key="1">
    <source>
        <dbReference type="EMBL" id="CAB4158008.1"/>
    </source>
</evidence>
<accession>A0A6J5NM26</accession>
<sequence length="29" mass="3468">MKDLQDKLDLVAKELEPILWDLLNEIEEN</sequence>
<organism evidence="1">
    <name type="scientific">uncultured Caudovirales phage</name>
    <dbReference type="NCBI Taxonomy" id="2100421"/>
    <lineage>
        <taxon>Viruses</taxon>
        <taxon>Duplodnaviria</taxon>
        <taxon>Heunggongvirae</taxon>
        <taxon>Uroviricota</taxon>
        <taxon>Caudoviricetes</taxon>
        <taxon>Peduoviridae</taxon>
        <taxon>Maltschvirus</taxon>
        <taxon>Maltschvirus maltsch</taxon>
    </lineage>
</organism>
<name>A0A6J5NM26_9CAUD</name>
<dbReference type="EMBL" id="LR796651">
    <property type="protein sequence ID" value="CAB4158008.1"/>
    <property type="molecule type" value="Genomic_DNA"/>
</dbReference>
<reference evidence="1" key="1">
    <citation type="submission" date="2020-04" db="EMBL/GenBank/DDBJ databases">
        <authorList>
            <person name="Chiriac C."/>
            <person name="Salcher M."/>
            <person name="Ghai R."/>
            <person name="Kavagutti S V."/>
        </authorList>
    </citation>
    <scope>NUCLEOTIDE SEQUENCE</scope>
</reference>